<reference evidence="3" key="1">
    <citation type="journal article" date="2013" name="Stand. Genomic Sci.">
        <title>Complete genome sequence of the bile-resistant pigment-producing anaerobe Alistipes finegoldii type strain (AHN2437(T)).</title>
        <authorList>
            <person name="Mavromatis K."/>
            <person name="Stackebrandt E."/>
            <person name="Munk C."/>
            <person name="Lapidus A."/>
            <person name="Nolan M."/>
            <person name="Lucas S."/>
            <person name="Hammon N."/>
            <person name="Deshpande S."/>
            <person name="Cheng J.F."/>
            <person name="Tapia R."/>
            <person name="Goodwin L.A."/>
            <person name="Pitluck S."/>
            <person name="Liolios K."/>
            <person name="Pagani I."/>
            <person name="Ivanova N."/>
            <person name="Mikhailova N."/>
            <person name="Huntemann M."/>
            <person name="Pati A."/>
            <person name="Chen A."/>
            <person name="Palaniappan K."/>
            <person name="Land M."/>
            <person name="Hauser L."/>
            <person name="Rohde M."/>
            <person name="Gronow S."/>
            <person name="Goker M."/>
            <person name="Detter J.C."/>
            <person name="Bristow J."/>
            <person name="Eisen J.A."/>
            <person name="Markowitz V."/>
            <person name="Hugenholtz P."/>
            <person name="Kyrpides N.C."/>
            <person name="Klenk H.P."/>
            <person name="Woyke T."/>
        </authorList>
    </citation>
    <scope>NUCLEOTIDE SEQUENCE</scope>
    <source>
        <strain evidence="3">DSM 17242 / JCM 16770 / AHN 2437 / CCUG 46020 / CIP 107999</strain>
    </source>
</reference>
<proteinExistence type="predicted"/>
<accession>I3YK18</accession>
<feature type="domain" description="Putative beta-lactamase-inhibitor-like PepSY-like" evidence="1">
    <location>
        <begin position="69"/>
        <end position="152"/>
    </location>
</feature>
<dbReference type="eggNOG" id="ENOG502ZTA0">
    <property type="taxonomic scope" value="Bacteria"/>
</dbReference>
<dbReference type="Pfam" id="PF11396">
    <property type="entry name" value="PepSY_like"/>
    <property type="match status" value="3"/>
</dbReference>
<dbReference type="Proteomes" id="UP000006052">
    <property type="component" value="Chromosome"/>
</dbReference>
<dbReference type="AlphaFoldDB" id="I3YK18"/>
<dbReference type="Gene3D" id="3.10.450.360">
    <property type="match status" value="3"/>
</dbReference>
<dbReference type="HOGENOM" id="CLU_048234_0_0_10"/>
<sequence>MTLLVSALALASCEKTENTPRQPAVSEQAQAALAAKYPSASNVSWQTKGGYVVASFSLPVSRAEAGSDLAAWFDNGGAWYMTETDIEFSMLPVAVQTAFSESEYASAPWRVDDVDMLEREGVETIYVIEVEKRENGIETEVDLYYSADGVLVKMLTDSAPDYDYGDYIPSKPATSIEEWIRQNYPEARITEIDYEHGMTEVDIIDSRTPRELLFDGNNAWLYTKTEVRRTDVPENVMTTLAKSQYASYWIDDIDHYQTPDSEFWRFDLESAQGDVKVDISPDGELTLKQPGGNTGGNPGQGNGQLVDTTVAEFIASKYPGAQIVEQDYDDGLLEVEIWHEGREKDVYFNGQNAWVYTEWDIRRAELPQAVTAAIATSQWASYSIDDIEYVQTPTVEYYLVELERGKQEVDLRITAEGTIL</sequence>
<evidence type="ECO:0000313" key="3">
    <source>
        <dbReference type="Proteomes" id="UP000006052"/>
    </source>
</evidence>
<dbReference type="InterPro" id="IPR021533">
    <property type="entry name" value="PepSY-like"/>
</dbReference>
<dbReference type="KEGG" id="afd:Alfi_0974"/>
<evidence type="ECO:0000259" key="1">
    <source>
        <dbReference type="Pfam" id="PF11396"/>
    </source>
</evidence>
<dbReference type="SUPFAM" id="SSF160574">
    <property type="entry name" value="BT0923-like"/>
    <property type="match status" value="3"/>
</dbReference>
<organism evidence="2 3">
    <name type="scientific">Alistipes finegoldii (strain DSM 17242 / JCM 16770 / CCUG 46020 / CIP 107999 / KCTC 15236 / AHN 2437)</name>
    <dbReference type="NCBI Taxonomy" id="679935"/>
    <lineage>
        <taxon>Bacteria</taxon>
        <taxon>Pseudomonadati</taxon>
        <taxon>Bacteroidota</taxon>
        <taxon>Bacteroidia</taxon>
        <taxon>Bacteroidales</taxon>
        <taxon>Rikenellaceae</taxon>
        <taxon>Alistipes</taxon>
    </lineage>
</organism>
<name>I3YK18_ALIFI</name>
<evidence type="ECO:0000313" key="2">
    <source>
        <dbReference type="EMBL" id="AFL77336.1"/>
    </source>
</evidence>
<dbReference type="STRING" id="679935.Alfi_0974"/>
<dbReference type="PATRIC" id="fig|679935.3.peg.902"/>
<dbReference type="EMBL" id="CP003274">
    <property type="protein sequence ID" value="AFL77336.1"/>
    <property type="molecule type" value="Genomic_DNA"/>
</dbReference>
<feature type="domain" description="Putative beta-lactamase-inhibitor-like PepSY-like" evidence="1">
    <location>
        <begin position="335"/>
        <end position="420"/>
    </location>
</feature>
<gene>
    <name evidence="2" type="ordered locus">Alfi_0974</name>
</gene>
<feature type="domain" description="Putative beta-lactamase-inhibitor-like PepSY-like" evidence="1">
    <location>
        <begin position="206"/>
        <end position="285"/>
    </location>
</feature>
<protein>
    <recommendedName>
        <fullName evidence="1">Putative beta-lactamase-inhibitor-like PepSY-like domain-containing protein</fullName>
    </recommendedName>
</protein>